<feature type="binding site" description="axial binding residue" evidence="10">
    <location>
        <position position="426"/>
    </location>
    <ligand>
        <name>heme</name>
        <dbReference type="ChEBI" id="CHEBI:30413"/>
    </ligand>
    <ligandPart>
        <name>Fe</name>
        <dbReference type="ChEBI" id="CHEBI:18248"/>
    </ligandPart>
</feature>
<dbReference type="GO" id="GO:0020037">
    <property type="term" value="F:heme binding"/>
    <property type="evidence" value="ECO:0007669"/>
    <property type="project" value="InterPro"/>
</dbReference>
<evidence type="ECO:0000313" key="13">
    <source>
        <dbReference type="EMBL" id="CAI9091950.1"/>
    </source>
</evidence>
<proteinExistence type="inferred from homology"/>
<dbReference type="PRINTS" id="PR00385">
    <property type="entry name" value="P450"/>
</dbReference>
<dbReference type="GO" id="GO:0005506">
    <property type="term" value="F:iron ion binding"/>
    <property type="evidence" value="ECO:0007669"/>
    <property type="project" value="InterPro"/>
</dbReference>
<reference evidence="13" key="1">
    <citation type="submission" date="2023-03" db="EMBL/GenBank/DDBJ databases">
        <authorList>
            <person name="Julca I."/>
        </authorList>
    </citation>
    <scope>NUCLEOTIDE SEQUENCE</scope>
</reference>
<dbReference type="InterPro" id="IPR002401">
    <property type="entry name" value="Cyt_P450_E_grp-I"/>
</dbReference>
<evidence type="ECO:0000256" key="1">
    <source>
        <dbReference type="ARBA" id="ARBA00001971"/>
    </source>
</evidence>
<comment type="subcellular location">
    <subcellularLocation>
        <location evidence="2">Membrane</location>
        <topology evidence="2">Single-pass membrane protein</topology>
    </subcellularLocation>
</comment>
<evidence type="ECO:0000256" key="3">
    <source>
        <dbReference type="ARBA" id="ARBA00010617"/>
    </source>
</evidence>
<dbReference type="SUPFAM" id="SSF48264">
    <property type="entry name" value="Cytochrome P450"/>
    <property type="match status" value="1"/>
</dbReference>
<keyword evidence="7 11" id="KW-0560">Oxidoreductase</keyword>
<dbReference type="PANTHER" id="PTHR24286:SF256">
    <property type="entry name" value="CYTOCHROME P450 FAMILY PROTEIN"/>
    <property type="match status" value="1"/>
</dbReference>
<dbReference type="PRINTS" id="PR00463">
    <property type="entry name" value="EP450I"/>
</dbReference>
<feature type="transmembrane region" description="Helical" evidence="12">
    <location>
        <begin position="6"/>
        <end position="24"/>
    </location>
</feature>
<dbReference type="AlphaFoldDB" id="A0AAV1CAJ2"/>
<dbReference type="FunFam" id="1.10.630.10:FF:000022">
    <property type="entry name" value="Taxadiene 5-alpha hydroxylase"/>
    <property type="match status" value="1"/>
</dbReference>
<dbReference type="Gene3D" id="1.10.630.10">
    <property type="entry name" value="Cytochrome P450"/>
    <property type="match status" value="1"/>
</dbReference>
<dbReference type="GO" id="GO:0016020">
    <property type="term" value="C:membrane"/>
    <property type="evidence" value="ECO:0007669"/>
    <property type="project" value="UniProtKB-SubCell"/>
</dbReference>
<keyword evidence="8 10" id="KW-0408">Iron</keyword>
<evidence type="ECO:0000313" key="14">
    <source>
        <dbReference type="Proteomes" id="UP001161247"/>
    </source>
</evidence>
<keyword evidence="14" id="KW-1185">Reference proteome</keyword>
<comment type="similarity">
    <text evidence="3 11">Belongs to the cytochrome P450 family.</text>
</comment>
<keyword evidence="5 10" id="KW-0479">Metal-binding</keyword>
<dbReference type="InterPro" id="IPR036396">
    <property type="entry name" value="Cyt_P450_sf"/>
</dbReference>
<dbReference type="Pfam" id="PF00067">
    <property type="entry name" value="p450"/>
    <property type="match status" value="1"/>
</dbReference>
<dbReference type="PANTHER" id="PTHR24286">
    <property type="entry name" value="CYTOCHROME P450 26"/>
    <property type="match status" value="1"/>
</dbReference>
<dbReference type="CDD" id="cd11043">
    <property type="entry name" value="CYP90-like"/>
    <property type="match status" value="1"/>
</dbReference>
<gene>
    <name evidence="13" type="ORF">OLC1_LOCUS3743</name>
</gene>
<dbReference type="PROSITE" id="PS00086">
    <property type="entry name" value="CYTOCHROME_P450"/>
    <property type="match status" value="1"/>
</dbReference>
<dbReference type="GO" id="GO:0016125">
    <property type="term" value="P:sterol metabolic process"/>
    <property type="evidence" value="ECO:0007669"/>
    <property type="project" value="TreeGrafter"/>
</dbReference>
<sequence length="478" mass="53817">MEVLPWTVPLFLATIFALFGAYCFKLKYILPHFRKNLPPGKQGFPLIGETISYIKALKQDRVHEWVQDRVNRFGPVFKTSLMGVKTVVITGQAGNRFILGGSDNGLVNYLPASAIKVIGEKSLSNLSGPAHKPIRLAIMSFLKPESIQNYVTEMNSLIQQELIQELGGKDSIYVVPLVKKITFKVTSTLLFGLRGNGDKKLDDLLENYNLVLNGTWSIPLNIPGTSFAKSMKARALILQYFSGLVEMKKQKFEAGELGPRDDILSKFVSENFSEEEIFDNIISLMIAGHDTTAVVVTLCIRLLGRDTDIFNKVLQEQREVVKVKDENGGRIRWSEIQMMKYTWRVAQEVMRLIPPVAGTFRLAQRDIIFGGFQIPKGWQVMWAAPSTHMDDNIFKDPGKFDPSRFENSSGIPPYSYVAFGAGPRVCPGSEFGRVQVLLMLHYMVTNYRWHEKIPNEPIERAGMPYPAKGLPINLRPGK</sequence>
<dbReference type="Proteomes" id="UP001161247">
    <property type="component" value="Chromosome 1"/>
</dbReference>
<keyword evidence="6 12" id="KW-1133">Transmembrane helix</keyword>
<name>A0AAV1CAJ2_OLDCO</name>
<evidence type="ECO:0000256" key="8">
    <source>
        <dbReference type="ARBA" id="ARBA00023004"/>
    </source>
</evidence>
<dbReference type="InterPro" id="IPR017972">
    <property type="entry name" value="Cyt_P450_CS"/>
</dbReference>
<evidence type="ECO:0000256" key="5">
    <source>
        <dbReference type="ARBA" id="ARBA00022723"/>
    </source>
</evidence>
<evidence type="ECO:0000256" key="4">
    <source>
        <dbReference type="ARBA" id="ARBA00022692"/>
    </source>
</evidence>
<dbReference type="GO" id="GO:0016712">
    <property type="term" value="F:oxidoreductase activity, acting on paired donors, with incorporation or reduction of molecular oxygen, reduced flavin or flavoprotein as one donor, and incorporation of one atom of oxygen"/>
    <property type="evidence" value="ECO:0007669"/>
    <property type="project" value="UniProtKB-ARBA"/>
</dbReference>
<keyword evidence="11" id="KW-0503">Monooxygenase</keyword>
<accession>A0AAV1CAJ2</accession>
<evidence type="ECO:0000256" key="7">
    <source>
        <dbReference type="ARBA" id="ARBA00023002"/>
    </source>
</evidence>
<keyword evidence="10 11" id="KW-0349">Heme</keyword>
<evidence type="ECO:0000256" key="6">
    <source>
        <dbReference type="ARBA" id="ARBA00022989"/>
    </source>
</evidence>
<protein>
    <submittedName>
        <fullName evidence="13">OLC1v1027074C1</fullName>
    </submittedName>
</protein>
<evidence type="ECO:0000256" key="12">
    <source>
        <dbReference type="SAM" id="Phobius"/>
    </source>
</evidence>
<dbReference type="EMBL" id="OX459118">
    <property type="protein sequence ID" value="CAI9091950.1"/>
    <property type="molecule type" value="Genomic_DNA"/>
</dbReference>
<keyword evidence="9 12" id="KW-0472">Membrane</keyword>
<keyword evidence="4 12" id="KW-0812">Transmembrane</keyword>
<evidence type="ECO:0000256" key="11">
    <source>
        <dbReference type="RuleBase" id="RU000461"/>
    </source>
</evidence>
<evidence type="ECO:0000256" key="10">
    <source>
        <dbReference type="PIRSR" id="PIRSR602401-1"/>
    </source>
</evidence>
<evidence type="ECO:0000256" key="2">
    <source>
        <dbReference type="ARBA" id="ARBA00004167"/>
    </source>
</evidence>
<dbReference type="InterPro" id="IPR001128">
    <property type="entry name" value="Cyt_P450"/>
</dbReference>
<evidence type="ECO:0000256" key="9">
    <source>
        <dbReference type="ARBA" id="ARBA00023136"/>
    </source>
</evidence>
<organism evidence="13 14">
    <name type="scientific">Oldenlandia corymbosa var. corymbosa</name>
    <dbReference type="NCBI Taxonomy" id="529605"/>
    <lineage>
        <taxon>Eukaryota</taxon>
        <taxon>Viridiplantae</taxon>
        <taxon>Streptophyta</taxon>
        <taxon>Embryophyta</taxon>
        <taxon>Tracheophyta</taxon>
        <taxon>Spermatophyta</taxon>
        <taxon>Magnoliopsida</taxon>
        <taxon>eudicotyledons</taxon>
        <taxon>Gunneridae</taxon>
        <taxon>Pentapetalae</taxon>
        <taxon>asterids</taxon>
        <taxon>lamiids</taxon>
        <taxon>Gentianales</taxon>
        <taxon>Rubiaceae</taxon>
        <taxon>Rubioideae</taxon>
        <taxon>Spermacoceae</taxon>
        <taxon>Hedyotis-Oldenlandia complex</taxon>
        <taxon>Oldenlandia</taxon>
    </lineage>
</organism>
<comment type="cofactor">
    <cofactor evidence="1 10">
        <name>heme</name>
        <dbReference type="ChEBI" id="CHEBI:30413"/>
    </cofactor>
</comment>